<dbReference type="EMBL" id="VSSQ01104309">
    <property type="protein sequence ID" value="MPN44858.1"/>
    <property type="molecule type" value="Genomic_DNA"/>
</dbReference>
<reference evidence="2" key="1">
    <citation type="submission" date="2019-08" db="EMBL/GenBank/DDBJ databases">
        <authorList>
            <person name="Kucharzyk K."/>
            <person name="Murdoch R.W."/>
            <person name="Higgins S."/>
            <person name="Loffler F."/>
        </authorList>
    </citation>
    <scope>NUCLEOTIDE SEQUENCE</scope>
</reference>
<organism evidence="2">
    <name type="scientific">bioreactor metagenome</name>
    <dbReference type="NCBI Taxonomy" id="1076179"/>
    <lineage>
        <taxon>unclassified sequences</taxon>
        <taxon>metagenomes</taxon>
        <taxon>ecological metagenomes</taxon>
    </lineage>
</organism>
<name>A0A645I0T0_9ZZZZ</name>
<protein>
    <submittedName>
        <fullName evidence="2">Uncharacterized protein</fullName>
    </submittedName>
</protein>
<evidence type="ECO:0000313" key="2">
    <source>
        <dbReference type="EMBL" id="MPN44858.1"/>
    </source>
</evidence>
<dbReference type="AlphaFoldDB" id="A0A645I0T0"/>
<gene>
    <name evidence="2" type="ORF">SDC9_192425</name>
</gene>
<comment type="caution">
    <text evidence="2">The sequence shown here is derived from an EMBL/GenBank/DDBJ whole genome shotgun (WGS) entry which is preliminary data.</text>
</comment>
<evidence type="ECO:0000256" key="1">
    <source>
        <dbReference type="SAM" id="MobiDB-lite"/>
    </source>
</evidence>
<proteinExistence type="predicted"/>
<feature type="region of interest" description="Disordered" evidence="1">
    <location>
        <begin position="1"/>
        <end position="25"/>
    </location>
</feature>
<accession>A0A645I0T0</accession>
<sequence>MTKAVSPVSTAGPSAAEAISGSPNTNTAVITRDNIHLNFVFIIDPSFLVSYNFSLRPERKENNGYKYKSAYSQSAATLLISAFANKITLII</sequence>